<dbReference type="PANTHER" id="PTHR43081">
    <property type="entry name" value="ADENYLATE CYCLASE, TERMINAL-DIFFERENTIATION SPECIFIC-RELATED"/>
    <property type="match status" value="1"/>
</dbReference>
<dbReference type="Proteomes" id="UP001378188">
    <property type="component" value="Unassembled WGS sequence"/>
</dbReference>
<evidence type="ECO:0000313" key="5">
    <source>
        <dbReference type="Proteomes" id="UP001378188"/>
    </source>
</evidence>
<dbReference type="SMART" id="SM00044">
    <property type="entry name" value="CYCc"/>
    <property type="match status" value="1"/>
</dbReference>
<comment type="caution">
    <text evidence="4">The sequence shown here is derived from an EMBL/GenBank/DDBJ whole genome shotgun (WGS) entry which is preliminary data.</text>
</comment>
<dbReference type="InterPro" id="IPR050697">
    <property type="entry name" value="Adenylyl/Guanylyl_Cyclase_3/4"/>
</dbReference>
<evidence type="ECO:0000259" key="3">
    <source>
        <dbReference type="PROSITE" id="PS50885"/>
    </source>
</evidence>
<keyword evidence="1" id="KW-0812">Transmembrane</keyword>
<keyword evidence="5" id="KW-1185">Reference proteome</keyword>
<sequence>MSEQPSRSIWTRPLRIHIGLVLVGILVATTVPDLWISYNRGHQAAYEAIDLEMESLAERLIDRYQIAFSDKLAMVQVGAALDAMRSSPPADLDAKRRFMFEVLELAPGLEGLFAGYPDGRFLRIVGLREGSPWIDDLDPPDGSAAAIEMIIPDAGGRPTVRWTYLDANGEPMSFLPARPTTFDPRTRPWYAEAVESEGPIATAPYLMPLSDAYVKTVADRHREDPGVVIAADVLLSSVAKFLADERISPNAETYVFDDEGRLIVHSDQALMAELVETAKGELPDDHAYLEEHDPFLQDVVRLLGEVGSGEAHFEIAGETFEVLFVPVDFLSVLNGYTFAAVAPRADFTVQVEAELRRGLMLTLVILAAGIIVSIFVSRMISGSLARLSGEALRLKELEFSEPAPFNSRISEINNLAAAIAAARTAIRSFAHYVPRELVKRIVESGLFDRKAAARETVTVMFTDIKDFTTISENNEPEAVVALLSDYFELMNKGVEDNGGTIIQFIGDAVYAMWNAPVADPDHAANACRCALDLERAIHVFNAAQRAAGRPELVTRIGVHTGPAVVGNVGAEDRLQYTAIGDTINVAARLEGLNKEYGTTILVSRETRERCGDRFVFADHGGTRVKGRAVPVEIYELRPAAA</sequence>
<gene>
    <name evidence="4" type="ORF">V3328_09950</name>
</gene>
<feature type="domain" description="HAMP" evidence="3">
    <location>
        <begin position="378"/>
        <end position="431"/>
    </location>
</feature>
<dbReference type="PROSITE" id="PS50885">
    <property type="entry name" value="HAMP"/>
    <property type="match status" value="1"/>
</dbReference>
<dbReference type="RefSeq" id="WP_340329483.1">
    <property type="nucleotide sequence ID" value="NZ_JAZHOF010000003.1"/>
</dbReference>
<name>A0AAW9RW33_9HYPH</name>
<dbReference type="GO" id="GO:0006171">
    <property type="term" value="P:cAMP biosynthetic process"/>
    <property type="evidence" value="ECO:0007669"/>
    <property type="project" value="TreeGrafter"/>
</dbReference>
<dbReference type="SUPFAM" id="SSF55073">
    <property type="entry name" value="Nucleotide cyclase"/>
    <property type="match status" value="1"/>
</dbReference>
<evidence type="ECO:0000259" key="2">
    <source>
        <dbReference type="PROSITE" id="PS50125"/>
    </source>
</evidence>
<dbReference type="PANTHER" id="PTHR43081:SF1">
    <property type="entry name" value="ADENYLATE CYCLASE, TERMINAL-DIFFERENTIATION SPECIFIC"/>
    <property type="match status" value="1"/>
</dbReference>
<proteinExistence type="predicted"/>
<dbReference type="AlphaFoldDB" id="A0AAW9RW33"/>
<protein>
    <submittedName>
        <fullName evidence="4">Adenylate/guanylate cyclase domain-containing protein</fullName>
    </submittedName>
</protein>
<dbReference type="GO" id="GO:0004016">
    <property type="term" value="F:adenylate cyclase activity"/>
    <property type="evidence" value="ECO:0007669"/>
    <property type="project" value="UniProtKB-ARBA"/>
</dbReference>
<accession>A0AAW9RW33</accession>
<organism evidence="4 5">
    <name type="scientific">Microbaculum marinum</name>
    <dbReference type="NCBI Taxonomy" id="1764581"/>
    <lineage>
        <taxon>Bacteria</taxon>
        <taxon>Pseudomonadati</taxon>
        <taxon>Pseudomonadota</taxon>
        <taxon>Alphaproteobacteria</taxon>
        <taxon>Hyphomicrobiales</taxon>
        <taxon>Tepidamorphaceae</taxon>
        <taxon>Microbaculum</taxon>
    </lineage>
</organism>
<dbReference type="EMBL" id="JAZHOF010000003">
    <property type="protein sequence ID" value="MEJ8571796.1"/>
    <property type="molecule type" value="Genomic_DNA"/>
</dbReference>
<dbReference type="InterPro" id="IPR001054">
    <property type="entry name" value="A/G_cyclase"/>
</dbReference>
<dbReference type="Pfam" id="PF00211">
    <property type="entry name" value="Guanylate_cyc"/>
    <property type="match status" value="1"/>
</dbReference>
<feature type="transmembrane region" description="Helical" evidence="1">
    <location>
        <begin position="359"/>
        <end position="380"/>
    </location>
</feature>
<feature type="transmembrane region" description="Helical" evidence="1">
    <location>
        <begin position="16"/>
        <end position="36"/>
    </location>
</feature>
<dbReference type="CDD" id="cd07302">
    <property type="entry name" value="CHD"/>
    <property type="match status" value="1"/>
</dbReference>
<reference evidence="4 5" key="1">
    <citation type="submission" date="2024-02" db="EMBL/GenBank/DDBJ databases">
        <title>Genome analysis and characterization of Microbaculum marinisediminis sp. nov., isolated from marine sediment.</title>
        <authorList>
            <person name="Du Z.-J."/>
            <person name="Ye Y.-Q."/>
            <person name="Zhang Z.-R."/>
            <person name="Yuan S.-M."/>
            <person name="Zhang X.-Y."/>
        </authorList>
    </citation>
    <scope>NUCLEOTIDE SEQUENCE [LARGE SCALE GENOMIC DNA]</scope>
    <source>
        <strain evidence="4 5">SDUM1044001</strain>
    </source>
</reference>
<keyword evidence="1" id="KW-0472">Membrane</keyword>
<dbReference type="Gene3D" id="3.30.450.20">
    <property type="entry name" value="PAS domain"/>
    <property type="match status" value="2"/>
</dbReference>
<keyword evidence="1" id="KW-1133">Transmembrane helix</keyword>
<dbReference type="Gene3D" id="3.30.70.1230">
    <property type="entry name" value="Nucleotide cyclase"/>
    <property type="match status" value="1"/>
</dbReference>
<dbReference type="PROSITE" id="PS50125">
    <property type="entry name" value="GUANYLATE_CYCLASE_2"/>
    <property type="match status" value="1"/>
</dbReference>
<dbReference type="InterPro" id="IPR029787">
    <property type="entry name" value="Nucleotide_cyclase"/>
</dbReference>
<dbReference type="GO" id="GO:0016020">
    <property type="term" value="C:membrane"/>
    <property type="evidence" value="ECO:0007669"/>
    <property type="project" value="InterPro"/>
</dbReference>
<dbReference type="GO" id="GO:0035556">
    <property type="term" value="P:intracellular signal transduction"/>
    <property type="evidence" value="ECO:0007669"/>
    <property type="project" value="InterPro"/>
</dbReference>
<feature type="domain" description="Guanylate cyclase" evidence="2">
    <location>
        <begin position="458"/>
        <end position="590"/>
    </location>
</feature>
<evidence type="ECO:0000256" key="1">
    <source>
        <dbReference type="SAM" id="Phobius"/>
    </source>
</evidence>
<evidence type="ECO:0000313" key="4">
    <source>
        <dbReference type="EMBL" id="MEJ8571796.1"/>
    </source>
</evidence>
<dbReference type="InterPro" id="IPR003660">
    <property type="entry name" value="HAMP_dom"/>
</dbReference>